<keyword evidence="5" id="KW-1185">Reference proteome</keyword>
<dbReference type="RefSeq" id="WP_189012537.1">
    <property type="nucleotide sequence ID" value="NZ_BMHE01000012.1"/>
</dbReference>
<keyword evidence="1" id="KW-0808">Transferase</keyword>
<sequence length="366" mass="39216">MDREQQILALIRQNPFISQHEMANIIGISRSAVAGYIAALTKKGTIRGRAYVTSEARTIMCIGGANLDSKAVSKAPIRLASSNPVTVSESCGGVARNIAESLAGLACQVSLLTVVGDDKAGQWVLDATRQRGVDVSQAVTLQGESTGSYTALLDATGEMYLAFANMDIYDKCTPALLRDKWPHMAASRLIIADTNLPADTLGELIERCHQEGVTLFIDPVSSEKAKKLPLQLQGVNAIFPNLEEAYQLAGIPVGETSDYRKLAEAIRKRGVQHVFITLGIEGVLYVGEEGDKLFSPLPTKVVEVTGAGDAFVAGLAYGIMQEHSYMDSCSYGLAASHITLQTTQSVASDLTEDRLQQVHNSITKGD</sequence>
<dbReference type="InterPro" id="IPR029056">
    <property type="entry name" value="Ribokinase-like"/>
</dbReference>
<dbReference type="PANTHER" id="PTHR10584:SF166">
    <property type="entry name" value="RIBOKINASE"/>
    <property type="match status" value="1"/>
</dbReference>
<dbReference type="Gene3D" id="3.40.1190.20">
    <property type="match status" value="1"/>
</dbReference>
<dbReference type="CDD" id="cd01941">
    <property type="entry name" value="YeiC_kinase_like"/>
    <property type="match status" value="1"/>
</dbReference>
<evidence type="ECO:0000256" key="2">
    <source>
        <dbReference type="ARBA" id="ARBA00022777"/>
    </source>
</evidence>
<dbReference type="Pfam" id="PF00294">
    <property type="entry name" value="PfkB"/>
    <property type="match status" value="1"/>
</dbReference>
<dbReference type="SUPFAM" id="SSF53613">
    <property type="entry name" value="Ribokinase-like"/>
    <property type="match status" value="1"/>
</dbReference>
<accession>A0ABQ1EPH6</accession>
<comment type="caution">
    <text evidence="4">The sequence shown here is derived from an EMBL/GenBank/DDBJ whole genome shotgun (WGS) entry which is preliminary data.</text>
</comment>
<dbReference type="InterPro" id="IPR036388">
    <property type="entry name" value="WH-like_DNA-bd_sf"/>
</dbReference>
<evidence type="ECO:0000313" key="5">
    <source>
        <dbReference type="Proteomes" id="UP000615455"/>
    </source>
</evidence>
<dbReference type="Gene3D" id="1.10.10.10">
    <property type="entry name" value="Winged helix-like DNA-binding domain superfamily/Winged helix DNA-binding domain"/>
    <property type="match status" value="1"/>
</dbReference>
<keyword evidence="2 4" id="KW-0418">Kinase</keyword>
<protein>
    <submittedName>
        <fullName evidence="4">Carbohydrate kinase</fullName>
    </submittedName>
</protein>
<name>A0ABQ1EPH6_9BACL</name>
<feature type="domain" description="Carbohydrate kinase PfkB" evidence="3">
    <location>
        <begin position="58"/>
        <end position="347"/>
    </location>
</feature>
<evidence type="ECO:0000259" key="3">
    <source>
        <dbReference type="Pfam" id="PF00294"/>
    </source>
</evidence>
<dbReference type="Pfam" id="PF13412">
    <property type="entry name" value="HTH_24"/>
    <property type="match status" value="1"/>
</dbReference>
<evidence type="ECO:0000256" key="1">
    <source>
        <dbReference type="ARBA" id="ARBA00022679"/>
    </source>
</evidence>
<evidence type="ECO:0000313" key="4">
    <source>
        <dbReference type="EMBL" id="GFZ81283.1"/>
    </source>
</evidence>
<dbReference type="EMBL" id="BMHE01000012">
    <property type="protein sequence ID" value="GFZ81283.1"/>
    <property type="molecule type" value="Genomic_DNA"/>
</dbReference>
<proteinExistence type="predicted"/>
<dbReference type="GO" id="GO:0016301">
    <property type="term" value="F:kinase activity"/>
    <property type="evidence" value="ECO:0007669"/>
    <property type="project" value="UniProtKB-KW"/>
</dbReference>
<dbReference type="SUPFAM" id="SSF46785">
    <property type="entry name" value="Winged helix' DNA-binding domain"/>
    <property type="match status" value="1"/>
</dbReference>
<dbReference type="InterPro" id="IPR011611">
    <property type="entry name" value="PfkB_dom"/>
</dbReference>
<gene>
    <name evidence="4" type="ORF">GCM10008018_28690</name>
</gene>
<dbReference type="PANTHER" id="PTHR10584">
    <property type="entry name" value="SUGAR KINASE"/>
    <property type="match status" value="1"/>
</dbReference>
<reference evidence="5" key="1">
    <citation type="journal article" date="2019" name="Int. J. Syst. Evol. Microbiol.">
        <title>The Global Catalogue of Microorganisms (GCM) 10K type strain sequencing project: providing services to taxonomists for standard genome sequencing and annotation.</title>
        <authorList>
            <consortium name="The Broad Institute Genomics Platform"/>
            <consortium name="The Broad Institute Genome Sequencing Center for Infectious Disease"/>
            <person name="Wu L."/>
            <person name="Ma J."/>
        </authorList>
    </citation>
    <scope>NUCLEOTIDE SEQUENCE [LARGE SCALE GENOMIC DNA]</scope>
    <source>
        <strain evidence="5">CGMCC 1.15043</strain>
    </source>
</reference>
<organism evidence="4 5">
    <name type="scientific">Paenibacillus marchantiophytorum</name>
    <dbReference type="NCBI Taxonomy" id="1619310"/>
    <lineage>
        <taxon>Bacteria</taxon>
        <taxon>Bacillati</taxon>
        <taxon>Bacillota</taxon>
        <taxon>Bacilli</taxon>
        <taxon>Bacillales</taxon>
        <taxon>Paenibacillaceae</taxon>
        <taxon>Paenibacillus</taxon>
    </lineage>
</organism>
<dbReference type="Proteomes" id="UP000615455">
    <property type="component" value="Unassembled WGS sequence"/>
</dbReference>
<dbReference type="InterPro" id="IPR036390">
    <property type="entry name" value="WH_DNA-bd_sf"/>
</dbReference>